<dbReference type="InterPro" id="IPR023213">
    <property type="entry name" value="CAT-like_dom_sf"/>
</dbReference>
<dbReference type="InterPro" id="IPR001707">
    <property type="entry name" value="Cmp_AcTrfase"/>
</dbReference>
<sequence>MTAETIDFETWEGRHQYQMFRGHDIPHLSLTAGVDVTSLMQKHRSAKLSPFNAVLYAMMRAVNAIPEFRVRFRGETLLRHDRVHASFTVPIAKDQFGFCQTRFIEDWPRFDKDCRAAIERARQQTALQEGTSEEDDWIFLSCMPWLDFTSLTHPLFSRDDCIPRIAWGKITEERGRARISVNLQAHHALIDGLRAARFYEALQKNLDDFQA</sequence>
<organism evidence="1 2">
    <name type="scientific">Sneathiella litorea</name>
    <dbReference type="NCBI Taxonomy" id="2606216"/>
    <lineage>
        <taxon>Bacteria</taxon>
        <taxon>Pseudomonadati</taxon>
        <taxon>Pseudomonadota</taxon>
        <taxon>Alphaproteobacteria</taxon>
        <taxon>Sneathiellales</taxon>
        <taxon>Sneathiellaceae</taxon>
        <taxon>Sneathiella</taxon>
    </lineage>
</organism>
<proteinExistence type="predicted"/>
<dbReference type="PANTHER" id="PTHR38474">
    <property type="entry name" value="SLR0299 PROTEIN"/>
    <property type="match status" value="1"/>
</dbReference>
<keyword evidence="1" id="KW-0808">Transferase</keyword>
<dbReference type="AlphaFoldDB" id="A0A6L8W978"/>
<name>A0A6L8W978_9PROT</name>
<dbReference type="Proteomes" id="UP000476030">
    <property type="component" value="Unassembled WGS sequence"/>
</dbReference>
<protein>
    <submittedName>
        <fullName evidence="1">Chloramphenicol acetyltransferase</fullName>
    </submittedName>
</protein>
<gene>
    <name evidence="1" type="ORF">GQE98_10250</name>
</gene>
<evidence type="ECO:0000313" key="2">
    <source>
        <dbReference type="Proteomes" id="UP000476030"/>
    </source>
</evidence>
<dbReference type="EMBL" id="WTUW01000002">
    <property type="protein sequence ID" value="MZR31012.1"/>
    <property type="molecule type" value="Genomic_DNA"/>
</dbReference>
<dbReference type="SMART" id="SM01059">
    <property type="entry name" value="CAT"/>
    <property type="match status" value="1"/>
</dbReference>
<evidence type="ECO:0000313" key="1">
    <source>
        <dbReference type="EMBL" id="MZR31012.1"/>
    </source>
</evidence>
<reference evidence="1 2" key="1">
    <citation type="submission" date="2019-12" db="EMBL/GenBank/DDBJ databases">
        <title>Snethiella sp. nov. sp. isolated from sea sand.</title>
        <authorList>
            <person name="Kim J."/>
            <person name="Jeong S.E."/>
            <person name="Jung H.S."/>
            <person name="Jeon C.O."/>
        </authorList>
    </citation>
    <scope>NUCLEOTIDE SEQUENCE [LARGE SCALE GENOMIC DNA]</scope>
    <source>
        <strain evidence="1 2">DP05</strain>
    </source>
</reference>
<dbReference type="PANTHER" id="PTHR38474:SF1">
    <property type="entry name" value="SLR0299 PROTEIN"/>
    <property type="match status" value="1"/>
</dbReference>
<comment type="caution">
    <text evidence="1">The sequence shown here is derived from an EMBL/GenBank/DDBJ whole genome shotgun (WGS) entry which is preliminary data.</text>
</comment>
<dbReference type="SUPFAM" id="SSF52777">
    <property type="entry name" value="CoA-dependent acyltransferases"/>
    <property type="match status" value="1"/>
</dbReference>
<keyword evidence="2" id="KW-1185">Reference proteome</keyword>
<dbReference type="RefSeq" id="WP_161315548.1">
    <property type="nucleotide sequence ID" value="NZ_WTUW01000002.1"/>
</dbReference>
<dbReference type="Gene3D" id="3.30.559.10">
    <property type="entry name" value="Chloramphenicol acetyltransferase-like domain"/>
    <property type="match status" value="1"/>
</dbReference>
<dbReference type="Pfam" id="PF00302">
    <property type="entry name" value="CAT"/>
    <property type="match status" value="1"/>
</dbReference>
<dbReference type="GO" id="GO:0008811">
    <property type="term" value="F:chloramphenicol O-acetyltransferase activity"/>
    <property type="evidence" value="ECO:0007669"/>
    <property type="project" value="InterPro"/>
</dbReference>
<accession>A0A6L8W978</accession>